<evidence type="ECO:0000313" key="6">
    <source>
        <dbReference type="Proteomes" id="UP000184529"/>
    </source>
</evidence>
<dbReference type="InterPro" id="IPR036265">
    <property type="entry name" value="HIT-like_sf"/>
</dbReference>
<dbReference type="Gene3D" id="3.30.428.10">
    <property type="entry name" value="HIT-like"/>
    <property type="match status" value="1"/>
</dbReference>
<feature type="domain" description="HIT" evidence="4">
    <location>
        <begin position="6"/>
        <end position="115"/>
    </location>
</feature>
<feature type="short sequence motif" description="Histidine triad motif" evidence="2 3">
    <location>
        <begin position="99"/>
        <end position="103"/>
    </location>
</feature>
<keyword evidence="6" id="KW-1185">Reference proteome</keyword>
<sequence>MMQDCIFCKIVKKEIPAEIVYEDEHVMAFKDIHPAAPVHLLLIPKKHIPTFFDLADEDVSIIGRVQLAAARVARQLDLEEKGFRLVSNCKEDAGQLVFHIHYHLLGGRALQWPPG</sequence>
<dbReference type="Pfam" id="PF01230">
    <property type="entry name" value="HIT"/>
    <property type="match status" value="1"/>
</dbReference>
<dbReference type="GO" id="GO:0003824">
    <property type="term" value="F:catalytic activity"/>
    <property type="evidence" value="ECO:0007669"/>
    <property type="project" value="InterPro"/>
</dbReference>
<gene>
    <name evidence="5" type="ORF">SAMN02745219_00078</name>
</gene>
<evidence type="ECO:0000256" key="3">
    <source>
        <dbReference type="PROSITE-ProRule" id="PRU00464"/>
    </source>
</evidence>
<dbReference type="PROSITE" id="PS51084">
    <property type="entry name" value="HIT_2"/>
    <property type="match status" value="1"/>
</dbReference>
<evidence type="ECO:0000256" key="1">
    <source>
        <dbReference type="PIRSR" id="PIRSR601310-1"/>
    </source>
</evidence>
<evidence type="ECO:0000256" key="2">
    <source>
        <dbReference type="PIRSR" id="PIRSR601310-3"/>
    </source>
</evidence>
<evidence type="ECO:0000259" key="4">
    <source>
        <dbReference type="PROSITE" id="PS51084"/>
    </source>
</evidence>
<dbReference type="SUPFAM" id="SSF54197">
    <property type="entry name" value="HIT-like"/>
    <property type="match status" value="1"/>
</dbReference>
<dbReference type="STRING" id="1121432.SAMN02745219_00078"/>
<dbReference type="PRINTS" id="PR00332">
    <property type="entry name" value="HISTRIAD"/>
</dbReference>
<dbReference type="PANTHER" id="PTHR23089">
    <property type="entry name" value="HISTIDINE TRIAD HIT PROTEIN"/>
    <property type="match status" value="1"/>
</dbReference>
<dbReference type="Proteomes" id="UP000184529">
    <property type="component" value="Unassembled WGS sequence"/>
</dbReference>
<dbReference type="InterPro" id="IPR001310">
    <property type="entry name" value="Histidine_triad_HIT"/>
</dbReference>
<dbReference type="CDD" id="cd01276">
    <property type="entry name" value="PKCI_related"/>
    <property type="match status" value="1"/>
</dbReference>
<dbReference type="InterPro" id="IPR011146">
    <property type="entry name" value="HIT-like"/>
</dbReference>
<feature type="active site" description="Tele-AMP-histidine intermediate" evidence="1">
    <location>
        <position position="101"/>
    </location>
</feature>
<reference evidence="6" key="1">
    <citation type="submission" date="2016-11" db="EMBL/GenBank/DDBJ databases">
        <authorList>
            <person name="Varghese N."/>
            <person name="Submissions S."/>
        </authorList>
    </citation>
    <scope>NUCLEOTIDE SEQUENCE [LARGE SCALE GENOMIC DNA]</scope>
    <source>
        <strain evidence="6">DSM 16057</strain>
    </source>
</reference>
<dbReference type="EMBL" id="FQZM01000003">
    <property type="protein sequence ID" value="SHI33532.1"/>
    <property type="molecule type" value="Genomic_DNA"/>
</dbReference>
<accession>A0A1M6AAM8</accession>
<protein>
    <submittedName>
        <fullName evidence="5">Histidine triad (HIT) family protein</fullName>
    </submittedName>
</protein>
<proteinExistence type="predicted"/>
<name>A0A1M6AAM8_9FIRM</name>
<dbReference type="AlphaFoldDB" id="A0A1M6AAM8"/>
<evidence type="ECO:0000313" key="5">
    <source>
        <dbReference type="EMBL" id="SHI33532.1"/>
    </source>
</evidence>
<organism evidence="5 6">
    <name type="scientific">Desulfofundulus thermosubterraneus DSM 16057</name>
    <dbReference type="NCBI Taxonomy" id="1121432"/>
    <lineage>
        <taxon>Bacteria</taxon>
        <taxon>Bacillati</taxon>
        <taxon>Bacillota</taxon>
        <taxon>Clostridia</taxon>
        <taxon>Eubacteriales</taxon>
        <taxon>Peptococcaceae</taxon>
        <taxon>Desulfofundulus</taxon>
    </lineage>
</organism>